<evidence type="ECO:0000256" key="1">
    <source>
        <dbReference type="ARBA" id="ARBA00018672"/>
    </source>
</evidence>
<keyword evidence="10" id="KW-0238">DNA-binding</keyword>
<sequence>MIYRIGICDDEQLTCSELENYINEIFECKDDEAEIYVWNSGEALKKDISNGVKIDILFLDIELQDSNGIELGKYIRNYMKNMSMNIVYISSMTEYAMELFKIHPYDFVVKPFDKNEIENLIDEMCGYYEQDNKHFKYCVYGKTNMVMMRDIKYFESRGRHIIINLVDNQSIQYVGQLKNEIKKLPLNFVEIGKSYIINLKHMRECHVSYVVMDDGKELGISRAYRNYFNEKILEYNS</sequence>
<comment type="function">
    <text evidence="6">Required for high-level post-exponential phase expression of a series of secreted proteins.</text>
</comment>
<feature type="modified residue" description="4-aspartylphosphate" evidence="7">
    <location>
        <position position="60"/>
    </location>
</feature>
<reference evidence="10 11" key="1">
    <citation type="submission" date="2024-03" db="EMBL/GenBank/DDBJ databases">
        <title>Human intestinal bacterial collection.</title>
        <authorList>
            <person name="Pauvert C."/>
            <person name="Hitch T.C.A."/>
            <person name="Clavel T."/>
        </authorList>
    </citation>
    <scope>NUCLEOTIDE SEQUENCE [LARGE SCALE GENOMIC DNA]</scope>
    <source>
        <strain evidence="10 11">CLA-AA-H255</strain>
    </source>
</reference>
<keyword evidence="11" id="KW-1185">Reference proteome</keyword>
<dbReference type="SMART" id="SM00850">
    <property type="entry name" value="LytTR"/>
    <property type="match status" value="1"/>
</dbReference>
<feature type="domain" description="HTH LytTR-type" evidence="9">
    <location>
        <begin position="135"/>
        <end position="234"/>
    </location>
</feature>
<evidence type="ECO:0000256" key="6">
    <source>
        <dbReference type="ARBA" id="ARBA00037164"/>
    </source>
</evidence>
<dbReference type="SMART" id="SM00448">
    <property type="entry name" value="REC"/>
    <property type="match status" value="1"/>
</dbReference>
<dbReference type="InterPro" id="IPR007492">
    <property type="entry name" value="LytTR_DNA-bd_dom"/>
</dbReference>
<evidence type="ECO:0000256" key="4">
    <source>
        <dbReference type="ARBA" id="ARBA00023159"/>
    </source>
</evidence>
<dbReference type="Pfam" id="PF04397">
    <property type="entry name" value="LytTR"/>
    <property type="match status" value="1"/>
</dbReference>
<dbReference type="InterPro" id="IPR011006">
    <property type="entry name" value="CheY-like_superfamily"/>
</dbReference>
<dbReference type="PANTHER" id="PTHR37299">
    <property type="entry name" value="TRANSCRIPTIONAL REGULATOR-RELATED"/>
    <property type="match status" value="1"/>
</dbReference>
<evidence type="ECO:0000256" key="2">
    <source>
        <dbReference type="ARBA" id="ARBA00022490"/>
    </source>
</evidence>
<evidence type="ECO:0000313" key="11">
    <source>
        <dbReference type="Proteomes" id="UP001442364"/>
    </source>
</evidence>
<feature type="domain" description="Response regulatory" evidence="8">
    <location>
        <begin position="4"/>
        <end position="125"/>
    </location>
</feature>
<dbReference type="PANTHER" id="PTHR37299:SF3">
    <property type="entry name" value="STAGE 0 SPORULATION PROTEIN A HOMOLOG"/>
    <property type="match status" value="1"/>
</dbReference>
<dbReference type="Proteomes" id="UP001442364">
    <property type="component" value="Unassembled WGS sequence"/>
</dbReference>
<gene>
    <name evidence="10" type="ORF">WMO14_04855</name>
</gene>
<dbReference type="GO" id="GO:0003677">
    <property type="term" value="F:DNA binding"/>
    <property type="evidence" value="ECO:0007669"/>
    <property type="project" value="UniProtKB-KW"/>
</dbReference>
<evidence type="ECO:0000256" key="3">
    <source>
        <dbReference type="ARBA" id="ARBA00023012"/>
    </source>
</evidence>
<evidence type="ECO:0000313" key="10">
    <source>
        <dbReference type="EMBL" id="MEQ2379207.1"/>
    </source>
</evidence>
<dbReference type="EMBL" id="JBBMER010000003">
    <property type="protein sequence ID" value="MEQ2379207.1"/>
    <property type="molecule type" value="Genomic_DNA"/>
</dbReference>
<keyword evidence="7" id="KW-0597">Phosphoprotein</keyword>
<evidence type="ECO:0000259" key="8">
    <source>
        <dbReference type="PROSITE" id="PS50110"/>
    </source>
</evidence>
<comment type="caution">
    <text evidence="10">The sequence shown here is derived from an EMBL/GenBank/DDBJ whole genome shotgun (WGS) entry which is preliminary data.</text>
</comment>
<proteinExistence type="predicted"/>
<organism evidence="10 11">
    <name type="scientific">[Lactobacillus] rogosae</name>
    <dbReference type="NCBI Taxonomy" id="706562"/>
    <lineage>
        <taxon>Bacteria</taxon>
        <taxon>Bacillati</taxon>
        <taxon>Bacillota</taxon>
        <taxon>Clostridia</taxon>
        <taxon>Lachnospirales</taxon>
        <taxon>Lachnospiraceae</taxon>
        <taxon>Lachnospira</taxon>
    </lineage>
</organism>
<dbReference type="InterPro" id="IPR001789">
    <property type="entry name" value="Sig_transdc_resp-reg_receiver"/>
</dbReference>
<evidence type="ECO:0000259" key="9">
    <source>
        <dbReference type="PROSITE" id="PS50930"/>
    </source>
</evidence>
<keyword evidence="4" id="KW-0010">Activator</keyword>
<dbReference type="Gene3D" id="3.40.50.2300">
    <property type="match status" value="1"/>
</dbReference>
<dbReference type="PROSITE" id="PS50110">
    <property type="entry name" value="RESPONSE_REGULATORY"/>
    <property type="match status" value="1"/>
</dbReference>
<keyword evidence="3" id="KW-0902">Two-component regulatory system</keyword>
<dbReference type="RefSeq" id="WP_349153363.1">
    <property type="nucleotide sequence ID" value="NZ_JBBMER010000003.1"/>
</dbReference>
<evidence type="ECO:0000256" key="7">
    <source>
        <dbReference type="PROSITE-ProRule" id="PRU00169"/>
    </source>
</evidence>
<name>A0ABV1BV63_9FIRM</name>
<dbReference type="SUPFAM" id="SSF52172">
    <property type="entry name" value="CheY-like"/>
    <property type="match status" value="1"/>
</dbReference>
<dbReference type="Gene3D" id="2.40.50.1020">
    <property type="entry name" value="LytTr DNA-binding domain"/>
    <property type="match status" value="1"/>
</dbReference>
<dbReference type="Pfam" id="PF00072">
    <property type="entry name" value="Response_reg"/>
    <property type="match status" value="1"/>
</dbReference>
<accession>A0ABV1BV63</accession>
<evidence type="ECO:0000256" key="5">
    <source>
        <dbReference type="ARBA" id="ARBA00024867"/>
    </source>
</evidence>
<comment type="function">
    <text evidence="5">May play the central regulatory role in sporulation. It may be an element of the effector pathway responsible for the activation of sporulation genes in response to nutritional stress. Spo0A may act in concert with spo0H (a sigma factor) to control the expression of some genes that are critical to the sporulation process.</text>
</comment>
<keyword evidence="2" id="KW-0963">Cytoplasm</keyword>
<dbReference type="PROSITE" id="PS50930">
    <property type="entry name" value="HTH_LYTTR"/>
    <property type="match status" value="1"/>
</dbReference>
<protein>
    <recommendedName>
        <fullName evidence="1">Stage 0 sporulation protein A homolog</fullName>
    </recommendedName>
</protein>
<dbReference type="InterPro" id="IPR046947">
    <property type="entry name" value="LytR-like"/>
</dbReference>